<dbReference type="AlphaFoldDB" id="A0A9N9K3Y1"/>
<comment type="similarity">
    <text evidence="1">Belongs to the TRAFAC class myosin-kinesin ATPase superfamily. Kinesin family.</text>
</comment>
<feature type="non-terminal residue" evidence="4">
    <location>
        <position position="1"/>
    </location>
</feature>
<feature type="region of interest" description="Disordered" evidence="2">
    <location>
        <begin position="36"/>
        <end position="64"/>
    </location>
</feature>
<sequence length="64" mass="6760">GATDMNAKSSRSHAIFTVILSQQKFIPTNELCASPLPLTPSTNSTTTAFSDSKSGSLSRSNSRL</sequence>
<evidence type="ECO:0000313" key="4">
    <source>
        <dbReference type="EMBL" id="CAG8807687.1"/>
    </source>
</evidence>
<dbReference type="GO" id="GO:0005524">
    <property type="term" value="F:ATP binding"/>
    <property type="evidence" value="ECO:0007669"/>
    <property type="project" value="InterPro"/>
</dbReference>
<dbReference type="InterPro" id="IPR001752">
    <property type="entry name" value="Kinesin_motor_dom"/>
</dbReference>
<dbReference type="GO" id="GO:0008017">
    <property type="term" value="F:microtubule binding"/>
    <property type="evidence" value="ECO:0007669"/>
    <property type="project" value="InterPro"/>
</dbReference>
<accession>A0A9N9K3Y1</accession>
<comment type="caution">
    <text evidence="4">The sequence shown here is derived from an EMBL/GenBank/DDBJ whole genome shotgun (WGS) entry which is preliminary data.</text>
</comment>
<evidence type="ECO:0000313" key="5">
    <source>
        <dbReference type="Proteomes" id="UP000789396"/>
    </source>
</evidence>
<feature type="domain" description="Kinesin motor" evidence="3">
    <location>
        <begin position="1"/>
        <end position="64"/>
    </location>
</feature>
<protein>
    <submittedName>
        <fullName evidence="4">3341_t:CDS:1</fullName>
    </submittedName>
</protein>
<proteinExistence type="inferred from homology"/>
<dbReference type="PROSITE" id="PS50067">
    <property type="entry name" value="KINESIN_MOTOR_2"/>
    <property type="match status" value="1"/>
</dbReference>
<gene>
    <name evidence="4" type="ORF">RFULGI_LOCUS18410</name>
</gene>
<evidence type="ECO:0000256" key="1">
    <source>
        <dbReference type="PROSITE-ProRule" id="PRU00283"/>
    </source>
</evidence>
<dbReference type="EMBL" id="CAJVPZ010080425">
    <property type="protein sequence ID" value="CAG8807687.1"/>
    <property type="molecule type" value="Genomic_DNA"/>
</dbReference>
<evidence type="ECO:0000259" key="3">
    <source>
        <dbReference type="PROSITE" id="PS50067"/>
    </source>
</evidence>
<keyword evidence="5" id="KW-1185">Reference proteome</keyword>
<dbReference type="Gene3D" id="3.40.850.10">
    <property type="entry name" value="Kinesin motor domain"/>
    <property type="match status" value="1"/>
</dbReference>
<name>A0A9N9K3Y1_9GLOM</name>
<dbReference type="GO" id="GO:0003777">
    <property type="term" value="F:microtubule motor activity"/>
    <property type="evidence" value="ECO:0007669"/>
    <property type="project" value="InterPro"/>
</dbReference>
<feature type="non-terminal residue" evidence="4">
    <location>
        <position position="64"/>
    </location>
</feature>
<dbReference type="InterPro" id="IPR036961">
    <property type="entry name" value="Kinesin_motor_dom_sf"/>
</dbReference>
<organism evidence="4 5">
    <name type="scientific">Racocetra fulgida</name>
    <dbReference type="NCBI Taxonomy" id="60492"/>
    <lineage>
        <taxon>Eukaryota</taxon>
        <taxon>Fungi</taxon>
        <taxon>Fungi incertae sedis</taxon>
        <taxon>Mucoromycota</taxon>
        <taxon>Glomeromycotina</taxon>
        <taxon>Glomeromycetes</taxon>
        <taxon>Diversisporales</taxon>
        <taxon>Gigasporaceae</taxon>
        <taxon>Racocetra</taxon>
    </lineage>
</organism>
<dbReference type="GO" id="GO:0007018">
    <property type="term" value="P:microtubule-based movement"/>
    <property type="evidence" value="ECO:0007669"/>
    <property type="project" value="InterPro"/>
</dbReference>
<evidence type="ECO:0000256" key="2">
    <source>
        <dbReference type="SAM" id="MobiDB-lite"/>
    </source>
</evidence>
<dbReference type="OrthoDB" id="3176171at2759"/>
<dbReference type="Proteomes" id="UP000789396">
    <property type="component" value="Unassembled WGS sequence"/>
</dbReference>
<reference evidence="4" key="1">
    <citation type="submission" date="2021-06" db="EMBL/GenBank/DDBJ databases">
        <authorList>
            <person name="Kallberg Y."/>
            <person name="Tangrot J."/>
            <person name="Rosling A."/>
        </authorList>
    </citation>
    <scope>NUCLEOTIDE SEQUENCE</scope>
    <source>
        <strain evidence="4">IN212</strain>
    </source>
</reference>
<comment type="caution">
    <text evidence="1">Lacks conserved residue(s) required for the propagation of feature annotation.</text>
</comment>